<accession>A0A8X6L840</accession>
<protein>
    <recommendedName>
        <fullName evidence="5">8-amino-7-oxononanoate synthase</fullName>
        <ecNumber evidence="5">2.3.1.47</ecNumber>
    </recommendedName>
    <alternativeName>
        <fullName evidence="10">7-keto-8-amino-pelargonic acid synthase</fullName>
    </alternativeName>
    <alternativeName>
        <fullName evidence="11">8-amino-7-ketopelargonate synthase</fullName>
    </alternativeName>
</protein>
<reference evidence="15" key="1">
    <citation type="submission" date="2020-07" db="EMBL/GenBank/DDBJ databases">
        <title>Multicomponent nature underlies the extraordinary mechanical properties of spider dragline silk.</title>
        <authorList>
            <person name="Kono N."/>
            <person name="Nakamura H."/>
            <person name="Mori M."/>
            <person name="Yoshida Y."/>
            <person name="Ohtoshi R."/>
            <person name="Malay A.D."/>
            <person name="Moran D.A.P."/>
            <person name="Tomita M."/>
            <person name="Numata K."/>
            <person name="Arakawa K."/>
        </authorList>
    </citation>
    <scope>NUCLEOTIDE SEQUENCE</scope>
</reference>
<gene>
    <name evidence="15" type="primary">bioF</name>
    <name evidence="15" type="ORF">TNCT_451701</name>
</gene>
<evidence type="ECO:0000256" key="6">
    <source>
        <dbReference type="ARBA" id="ARBA00022679"/>
    </source>
</evidence>
<comment type="similarity">
    <text evidence="3">Belongs to the class-II pyridoxal-phosphate-dependent aminotransferase family. BioF subfamily.</text>
</comment>
<dbReference type="EC" id="2.3.1.47" evidence="5"/>
<evidence type="ECO:0000256" key="10">
    <source>
        <dbReference type="ARBA" id="ARBA00032610"/>
    </source>
</evidence>
<evidence type="ECO:0000256" key="7">
    <source>
        <dbReference type="ARBA" id="ARBA00022756"/>
    </source>
</evidence>
<keyword evidence="7" id="KW-0093">Biotin biosynthesis</keyword>
<keyword evidence="6" id="KW-0808">Transferase</keyword>
<dbReference type="EMBL" id="BMAO01025071">
    <property type="protein sequence ID" value="GFQ99994.1"/>
    <property type="molecule type" value="Genomic_DNA"/>
</dbReference>
<evidence type="ECO:0000256" key="2">
    <source>
        <dbReference type="ARBA" id="ARBA00004746"/>
    </source>
</evidence>
<dbReference type="InterPro" id="IPR004839">
    <property type="entry name" value="Aminotransferase_I/II_large"/>
</dbReference>
<proteinExistence type="inferred from homology"/>
<dbReference type="InterPro" id="IPR015422">
    <property type="entry name" value="PyrdxlP-dep_Trfase_small"/>
</dbReference>
<dbReference type="InterPro" id="IPR015421">
    <property type="entry name" value="PyrdxlP-dep_Trfase_major"/>
</dbReference>
<feature type="domain" description="Aminotransferase class I/classII large" evidence="14">
    <location>
        <begin position="67"/>
        <end position="413"/>
    </location>
</feature>
<dbReference type="GO" id="GO:0009102">
    <property type="term" value="P:biotin biosynthetic process"/>
    <property type="evidence" value="ECO:0007669"/>
    <property type="project" value="UniProtKB-KW"/>
</dbReference>
<evidence type="ECO:0000256" key="12">
    <source>
        <dbReference type="ARBA" id="ARBA00047715"/>
    </source>
</evidence>
<dbReference type="GO" id="GO:0008710">
    <property type="term" value="F:8-amino-7-oxononanoate synthase activity"/>
    <property type="evidence" value="ECO:0007669"/>
    <property type="project" value="UniProtKB-EC"/>
</dbReference>
<keyword evidence="8 13" id="KW-0663">Pyridoxal phosphate</keyword>
<comment type="catalytic activity">
    <reaction evidence="12">
        <text>6-carboxyhexanoyl-[ACP] + L-alanine + H(+) = (8S)-8-amino-7-oxononanoate + holo-[ACP] + CO2</text>
        <dbReference type="Rhea" id="RHEA:42288"/>
        <dbReference type="Rhea" id="RHEA-COMP:9685"/>
        <dbReference type="Rhea" id="RHEA-COMP:9955"/>
        <dbReference type="ChEBI" id="CHEBI:15378"/>
        <dbReference type="ChEBI" id="CHEBI:16526"/>
        <dbReference type="ChEBI" id="CHEBI:57972"/>
        <dbReference type="ChEBI" id="CHEBI:64479"/>
        <dbReference type="ChEBI" id="CHEBI:78846"/>
        <dbReference type="ChEBI" id="CHEBI:149468"/>
        <dbReference type="EC" id="2.3.1.47"/>
    </reaction>
</comment>
<dbReference type="OrthoDB" id="8192666at2759"/>
<keyword evidence="16" id="KW-1185">Reference proteome</keyword>
<comment type="subunit">
    <text evidence="4">Homodimer.</text>
</comment>
<dbReference type="AlphaFoldDB" id="A0A8X6L840"/>
<dbReference type="PANTHER" id="PTHR13693:SF100">
    <property type="entry name" value="8-AMINO-7-OXONONANOATE SYNTHASE"/>
    <property type="match status" value="1"/>
</dbReference>
<name>A0A8X6L840_TRICU</name>
<evidence type="ECO:0000313" key="15">
    <source>
        <dbReference type="EMBL" id="GFQ99994.1"/>
    </source>
</evidence>
<evidence type="ECO:0000256" key="11">
    <source>
        <dbReference type="ARBA" id="ARBA00033381"/>
    </source>
</evidence>
<dbReference type="GO" id="GO:0030170">
    <property type="term" value="F:pyridoxal phosphate binding"/>
    <property type="evidence" value="ECO:0007669"/>
    <property type="project" value="InterPro"/>
</dbReference>
<evidence type="ECO:0000313" key="16">
    <source>
        <dbReference type="Proteomes" id="UP000887116"/>
    </source>
</evidence>
<evidence type="ECO:0000256" key="13">
    <source>
        <dbReference type="RuleBase" id="RU003693"/>
    </source>
</evidence>
<evidence type="ECO:0000256" key="9">
    <source>
        <dbReference type="ARBA" id="ARBA00023315"/>
    </source>
</evidence>
<comment type="cofactor">
    <cofactor evidence="1 13">
        <name>pyridoxal 5'-phosphate</name>
        <dbReference type="ChEBI" id="CHEBI:597326"/>
    </cofactor>
</comment>
<dbReference type="Pfam" id="PF00155">
    <property type="entry name" value="Aminotran_1_2"/>
    <property type="match status" value="1"/>
</dbReference>
<evidence type="ECO:0000256" key="8">
    <source>
        <dbReference type="ARBA" id="ARBA00022898"/>
    </source>
</evidence>
<evidence type="ECO:0000256" key="4">
    <source>
        <dbReference type="ARBA" id="ARBA00011738"/>
    </source>
</evidence>
<comment type="pathway">
    <text evidence="2">Cofactor biosynthesis; biotin biosynthesis.</text>
</comment>
<sequence>MINIFYPQIQLLRKWKIKDLVCLGKSPFFCHDLSSFLVNRLLYNKYCNTLQSKGKYRQLPKAILGSFIDFSTNDYLGLSQSEVLFDAAKLSGAQFGVGSTGSRLLSGNKKIFEDFEKRIAQDKRTESALIFNSGFQANITVLASLLDQSVLGDKPIVFFDKLNHASLYQAVFLSNAELVRYQHNDTDHLSNLLTKFENDLRPKFIVTETIFGMDGDIAPIEKIFALSKEHEAFLYLDEAHATGIIGHNGYGLSTSINLQETPHLILGTFSKALGCFGAYVACSNIIKNYLINKCPGFIYSTSLSPMVIGAAAKAWGLVQHFADQRQALSFKAANLRNNLQNLGFNTGDSVTHIIPIILGDENIVMSAKEKLLKQGLIVSAIRPPTVSPGTSRLRIALNVNHTESNLNRLVHALQQI</sequence>
<dbReference type="InterPro" id="IPR015424">
    <property type="entry name" value="PyrdxlP-dep_Trfase"/>
</dbReference>
<keyword evidence="9" id="KW-0012">Acyltransferase</keyword>
<dbReference type="SUPFAM" id="SSF53383">
    <property type="entry name" value="PLP-dependent transferases"/>
    <property type="match status" value="1"/>
</dbReference>
<dbReference type="InterPro" id="IPR001917">
    <property type="entry name" value="Aminotrans_II_pyridoxalP_BS"/>
</dbReference>
<dbReference type="PANTHER" id="PTHR13693">
    <property type="entry name" value="CLASS II AMINOTRANSFERASE/8-AMINO-7-OXONONANOATE SYNTHASE"/>
    <property type="match status" value="1"/>
</dbReference>
<dbReference type="InterPro" id="IPR050087">
    <property type="entry name" value="AON_synthase_class-II"/>
</dbReference>
<dbReference type="Gene3D" id="3.90.1150.10">
    <property type="entry name" value="Aspartate Aminotransferase, domain 1"/>
    <property type="match status" value="1"/>
</dbReference>
<dbReference type="Proteomes" id="UP000887116">
    <property type="component" value="Unassembled WGS sequence"/>
</dbReference>
<dbReference type="PROSITE" id="PS00599">
    <property type="entry name" value="AA_TRANSFER_CLASS_2"/>
    <property type="match status" value="1"/>
</dbReference>
<evidence type="ECO:0000256" key="3">
    <source>
        <dbReference type="ARBA" id="ARBA00010008"/>
    </source>
</evidence>
<evidence type="ECO:0000259" key="14">
    <source>
        <dbReference type="Pfam" id="PF00155"/>
    </source>
</evidence>
<evidence type="ECO:0000256" key="5">
    <source>
        <dbReference type="ARBA" id="ARBA00013187"/>
    </source>
</evidence>
<dbReference type="Gene3D" id="3.40.640.10">
    <property type="entry name" value="Type I PLP-dependent aspartate aminotransferase-like (Major domain)"/>
    <property type="match status" value="1"/>
</dbReference>
<comment type="caution">
    <text evidence="15">The sequence shown here is derived from an EMBL/GenBank/DDBJ whole genome shotgun (WGS) entry which is preliminary data.</text>
</comment>
<organism evidence="15 16">
    <name type="scientific">Trichonephila clavata</name>
    <name type="common">Joro spider</name>
    <name type="synonym">Nephila clavata</name>
    <dbReference type="NCBI Taxonomy" id="2740835"/>
    <lineage>
        <taxon>Eukaryota</taxon>
        <taxon>Metazoa</taxon>
        <taxon>Ecdysozoa</taxon>
        <taxon>Arthropoda</taxon>
        <taxon>Chelicerata</taxon>
        <taxon>Arachnida</taxon>
        <taxon>Araneae</taxon>
        <taxon>Araneomorphae</taxon>
        <taxon>Entelegynae</taxon>
        <taxon>Araneoidea</taxon>
        <taxon>Nephilidae</taxon>
        <taxon>Trichonephila</taxon>
    </lineage>
</organism>
<evidence type="ECO:0000256" key="1">
    <source>
        <dbReference type="ARBA" id="ARBA00001933"/>
    </source>
</evidence>